<dbReference type="InterPro" id="IPR012480">
    <property type="entry name" value="Hepar_II_III_C"/>
</dbReference>
<evidence type="ECO:0000313" key="7">
    <source>
        <dbReference type="Proteomes" id="UP001161139"/>
    </source>
</evidence>
<keyword evidence="4" id="KW-0456">Lyase</keyword>
<evidence type="ECO:0000256" key="4">
    <source>
        <dbReference type="ARBA" id="ARBA00023239"/>
    </source>
</evidence>
<evidence type="ECO:0000256" key="3">
    <source>
        <dbReference type="ARBA" id="ARBA00022764"/>
    </source>
</evidence>
<accession>A0ABD4XY28</accession>
<dbReference type="PANTHER" id="PTHR39210">
    <property type="entry name" value="HEPARIN-SULFATE LYASE"/>
    <property type="match status" value="1"/>
</dbReference>
<dbReference type="SUPFAM" id="SSF48230">
    <property type="entry name" value="Chondroitin AC/alginate lyase"/>
    <property type="match status" value="1"/>
</dbReference>
<dbReference type="Proteomes" id="UP001161139">
    <property type="component" value="Unassembled WGS sequence"/>
</dbReference>
<dbReference type="PANTHER" id="PTHR39210:SF1">
    <property type="entry name" value="HEPARIN-SULFATE LYASE"/>
    <property type="match status" value="1"/>
</dbReference>
<evidence type="ECO:0000256" key="1">
    <source>
        <dbReference type="ARBA" id="ARBA00004418"/>
    </source>
</evidence>
<dbReference type="EMBL" id="JAOCDG010000007">
    <property type="protein sequence ID" value="MDH0687611.1"/>
    <property type="molecule type" value="Genomic_DNA"/>
</dbReference>
<evidence type="ECO:0000259" key="5">
    <source>
        <dbReference type="Pfam" id="PF07940"/>
    </source>
</evidence>
<keyword evidence="3" id="KW-0574">Periplasm</keyword>
<dbReference type="InterPro" id="IPR008929">
    <property type="entry name" value="Chondroitin_lyas"/>
</dbReference>
<dbReference type="Gene3D" id="1.50.10.100">
    <property type="entry name" value="Chondroitin AC/alginate lyase"/>
    <property type="match status" value="1"/>
</dbReference>
<dbReference type="GO" id="GO:0016829">
    <property type="term" value="F:lyase activity"/>
    <property type="evidence" value="ECO:0007669"/>
    <property type="project" value="UniProtKB-KW"/>
</dbReference>
<evidence type="ECO:0000256" key="2">
    <source>
        <dbReference type="ARBA" id="ARBA00022729"/>
    </source>
</evidence>
<gene>
    <name evidence="6" type="ORF">N5D09_05875</name>
</gene>
<proteinExistence type="predicted"/>
<comment type="subcellular location">
    <subcellularLocation>
        <location evidence="1">Periplasm</location>
    </subcellularLocation>
</comment>
<name>A0ABD4XY28_STUST</name>
<protein>
    <submittedName>
        <fullName evidence="6">Heparinase II/III family protein</fullName>
    </submittedName>
</protein>
<feature type="domain" description="Heparinase II/III-like C-terminal" evidence="5">
    <location>
        <begin position="303"/>
        <end position="394"/>
    </location>
</feature>
<reference evidence="6" key="1">
    <citation type="submission" date="2022-09" db="EMBL/GenBank/DDBJ databases">
        <title>Intensive care unit water sources are persistently colonized with multi-drug resistant bacteria and are the site of extensive horizontal gene transfer of antibiotic resistance genes.</title>
        <authorList>
            <person name="Diorio-Toth L."/>
        </authorList>
    </citation>
    <scope>NUCLEOTIDE SEQUENCE</scope>
    <source>
        <strain evidence="6">GD03864</strain>
    </source>
</reference>
<evidence type="ECO:0000313" key="6">
    <source>
        <dbReference type="EMBL" id="MDH0687611.1"/>
    </source>
</evidence>
<dbReference type="RefSeq" id="WP_279649137.1">
    <property type="nucleotide sequence ID" value="NZ_JAOCDG010000007.1"/>
</dbReference>
<dbReference type="AlphaFoldDB" id="A0ABD4XY28"/>
<dbReference type="GO" id="GO:0042597">
    <property type="term" value="C:periplasmic space"/>
    <property type="evidence" value="ECO:0007669"/>
    <property type="project" value="UniProtKB-SubCell"/>
</dbReference>
<keyword evidence="2" id="KW-0732">Signal</keyword>
<comment type="caution">
    <text evidence="6">The sequence shown here is derived from an EMBL/GenBank/DDBJ whole genome shotgun (WGS) entry which is preliminary data.</text>
</comment>
<dbReference type="Pfam" id="PF07940">
    <property type="entry name" value="Hepar_II_III_C"/>
    <property type="match status" value="1"/>
</dbReference>
<organism evidence="6 7">
    <name type="scientific">Stutzerimonas stutzeri</name>
    <name type="common">Pseudomonas stutzeri</name>
    <dbReference type="NCBI Taxonomy" id="316"/>
    <lineage>
        <taxon>Bacteria</taxon>
        <taxon>Pseudomonadati</taxon>
        <taxon>Pseudomonadota</taxon>
        <taxon>Gammaproteobacteria</taxon>
        <taxon>Pseudomonadales</taxon>
        <taxon>Pseudomonadaceae</taxon>
        <taxon>Stutzerimonas</taxon>
    </lineage>
</organism>
<sequence length="1172" mass="132687">MFSILGDLLGDLNKGYNSFIGETGSDAAKRKLQCAQSGVLLLNGFGDFESAVDLLKFDWKQNGQDRNWWWQLQALPFLNWYIGAYDLLTEAERKQADDFCGRALEQWIKFALEDKTSPLVWHDHASAFRLRNLVRWIVFKSIGGGLGAIFSADYQRQIGELIDRHIVFLLEEVNYSRHTNHGFDQMLVVYTVTLLFPNNAKFRCAKKISFDRLVDELDFAFTYQGVHKENSPGYQKFMISRLRMLQELKTLGEREISGRVDKLIESAEHFLAAITLPNGFLPLIGDTKGEDVGVVKEFQRGVEVFDYSDSGYVIVRGVDKAGVKFHLIFKSTHLSDYHRHDDDLSIHFSYGDEVILGDGGLLYYNEKDDKRKFVRSCEAHSTVFIHGKKAIRRRKELNSPPTLRLVDSFIAVGESFAFNDRLRRTIDFSEILDGKIKIIDEVFGGCAGKKKIASNFFFPYACGGSKFSTFVEAESKNSIIRFVCNRGLQDHEFHYCGAFFSDRYGEVKDASRILFLSELGRQEIDMFFKRKGRLAKIDADGNDHLSCDVKNFDLPVSASESISLSGRVGETGFVESLKIDPDDLVKRIKWQASENAETGESGKVVKGILAWFADAKNKYDLFIRTARGLPVAITVAGYSFRPHYSITTEQGRVFTWFISNSDGFWLVLHQGVLGIYFPSSALYFSFAAHGGREHQSGIISLYDMLIKALDCLALKDLDSVSYEEARPLGVLLSYSRPFHYFVDSLQSAFSALTDSNSVSLPLRVLGFRRGMYFPVERLFPNAMIDVYENATLLNSKMLVEGGYTLKPMKENARSGNEGPFQSAVVRASLSRDVHQPYFLRYSSIIDGSYPVVWIGVCKEKRAWANNLEVIEHLVRQLSAKFPNLAIIFDGMTSPVDYDLDEFCSEEAVDDVALVNSLAHAFSQVKVINAVGLKSHEKIFLASKSDLFVTNFLTDSMYVARFACRPGVAYGASSATAKEHSHPYTIFLPSSFVKDEVHERSKNWATVGYTIDKFKLSDLVISLFDKSRTALSESMPISGRGFSKSYNPFNHSFNIRSRSSKPVYLSLGESEFHGFSVRTAHAHPIGICRRYSFRFEAFAEGCPQVYIIGYKDNERFFTERVNCGRTKLVSFPENVDFFRVFLRLSESDVVEFFDVHWVTSFAVGSIRYNGLIE</sequence>